<feature type="domain" description="OST48 middle" evidence="11">
    <location>
        <begin position="291"/>
        <end position="428"/>
    </location>
</feature>
<evidence type="ECO:0000256" key="9">
    <source>
        <dbReference type="RuleBase" id="RU361142"/>
    </source>
</evidence>
<sequence>MTCRFLFLILGFFLVILAYSRGENETLVLLDNLAIKETHSMFFRSLKERGYSLTFKLADDANLVLSKYGEFLYDHLIIFAPTVEEFGGALSVDAITEFIDGGGNVLVAGSSMSGDILRELASECGFEIDEEGAAVIDHLNYDASDSGKHTLVVPDAENLIDGPVIVGSKNIPPLLYQGTGLIADEDNPLVLHLLTASSSAYSYIPDQPIKEYPHAVGKNTLLIAALQARNNARVVFSGSLFFFSDEAFTSRVQKAHGGKLYEVSGNQQVATAISQWVLKENGVLRVKSVNHHKQGEKLPPPSYTIMDTVVFTLELERKTSQGWVPHDADDVQLEFVRIDPFVRTKLIRKKPGEYEAVFKIPDVYGVYQFKVDYNRIGYTSLYSSTQVSVRPLEHTQYERFISSAYPYYASAFSMMFGVFIFSIVFLHYKDEPKSKHD</sequence>
<comment type="subcellular location">
    <subcellularLocation>
        <location evidence="1 9">Endoplasmic reticulum membrane</location>
        <topology evidence="1 9">Single-pass type I membrane protein</topology>
    </subcellularLocation>
</comment>
<comment type="pathway">
    <text evidence="2 9">Protein modification; protein glycosylation.</text>
</comment>
<dbReference type="PANTHER" id="PTHR10830">
    <property type="entry name" value="DOLICHYL-DIPHOSPHOOLIGOSACCHARIDE--PROTEIN GLYCOSYLTRANSFERASE 48 KDA SUBUNIT"/>
    <property type="match status" value="1"/>
</dbReference>
<evidence type="ECO:0000256" key="7">
    <source>
        <dbReference type="ARBA" id="ARBA00022989"/>
    </source>
</evidence>
<dbReference type="FunCoup" id="R4FP71">
    <property type="interactions" value="1569"/>
</dbReference>
<accession>R4FP71</accession>
<evidence type="ECO:0000256" key="4">
    <source>
        <dbReference type="ARBA" id="ARBA00013350"/>
    </source>
</evidence>
<dbReference type="OMA" id="AHDEYPR"/>
<evidence type="ECO:0000256" key="5">
    <source>
        <dbReference type="ARBA" id="ARBA00022692"/>
    </source>
</evidence>
<dbReference type="Proteomes" id="UP000015103">
    <property type="component" value="Unassembled WGS sequence"/>
</dbReference>
<evidence type="ECO:0000256" key="3">
    <source>
        <dbReference type="ARBA" id="ARBA00008743"/>
    </source>
</evidence>
<feature type="domain" description="OST48 N-terminal" evidence="10">
    <location>
        <begin position="25"/>
        <end position="277"/>
    </location>
</feature>
<dbReference type="GO" id="GO:0018279">
    <property type="term" value="P:protein N-linked glycosylation via asparagine"/>
    <property type="evidence" value="ECO:0007669"/>
    <property type="project" value="UniProtKB-UniRule"/>
</dbReference>
<dbReference type="AlphaFoldDB" id="R4FP71"/>
<keyword evidence="14" id="KW-1185">Reference proteome</keyword>
<reference evidence="13" key="3">
    <citation type="submission" date="2015-05" db="UniProtKB">
        <authorList>
            <consortium name="EnsemblMetazoa"/>
        </authorList>
    </citation>
    <scope>IDENTIFICATION</scope>
</reference>
<evidence type="ECO:0000256" key="2">
    <source>
        <dbReference type="ARBA" id="ARBA00004922"/>
    </source>
</evidence>
<evidence type="ECO:0000256" key="6">
    <source>
        <dbReference type="ARBA" id="ARBA00022824"/>
    </source>
</evidence>
<dbReference type="EnsemblMetazoa" id="RPRC014949-RA">
    <property type="protein sequence ID" value="RPRC014949-PA"/>
    <property type="gene ID" value="RPRC014949"/>
</dbReference>
<name>R4FP71_RHOPR</name>
<reference evidence="12" key="1">
    <citation type="submission" date="2013-04" db="EMBL/GenBank/DDBJ databases">
        <title>An insight into the transcriptome of the digestive tract of the blood sucking bug, Rhodnius prolixus.</title>
        <authorList>
            <person name="Ribeiro J.M.C."/>
            <person name="Genta F.A."/>
            <person name="Sorgine M.H.F."/>
            <person name="Paiva-Silva G.O."/>
            <person name="Majerowicz D."/>
            <person name="Medeiros M."/>
            <person name="Koerich L."/>
            <person name="Terra W.R."/>
            <person name="Ferreira C."/>
            <person name="Pimentel A.C."/>
            <person name="Bisch P.M."/>
            <person name="Diniz M.M.P."/>
            <person name="Nascimento R."/>
            <person name="Salmon D."/>
            <person name="Silber A.M."/>
            <person name="Alves M."/>
            <person name="Oliveira M.F."/>
            <person name="Gondim K.C."/>
            <person name="Silva Neto M.A.C."/>
            <person name="Atella G.C."/>
            <person name="Araujo H."/>
            <person name="Dias F.S."/>
            <person name="Polycarpo C.R."/>
            <person name="Fampa P."/>
            <person name="Melo A.C."/>
            <person name="Tanaka A.S."/>
            <person name="Balczun C."/>
            <person name="Oliveira J.H.M."/>
            <person name="Goncalves R."/>
            <person name="Lazoski C."/>
            <person name="Pereira M.A."/>
            <person name="Rivera-Pomar R."/>
            <person name="Diambra L."/>
            <person name="Schaub G.A."/>
            <person name="Garcia E.S."/>
            <person name="Azambuja P."/>
            <person name="Braz G.R.C."/>
            <person name="Oliveira P.L."/>
        </authorList>
    </citation>
    <scope>NUCLEOTIDE SEQUENCE</scope>
</reference>
<keyword evidence="9" id="KW-0732">Signal</keyword>
<organism evidence="12">
    <name type="scientific">Rhodnius prolixus</name>
    <name type="common">Triatomid bug</name>
    <dbReference type="NCBI Taxonomy" id="13249"/>
    <lineage>
        <taxon>Eukaryota</taxon>
        <taxon>Metazoa</taxon>
        <taxon>Ecdysozoa</taxon>
        <taxon>Arthropoda</taxon>
        <taxon>Hexapoda</taxon>
        <taxon>Insecta</taxon>
        <taxon>Pterygota</taxon>
        <taxon>Neoptera</taxon>
        <taxon>Paraneoptera</taxon>
        <taxon>Hemiptera</taxon>
        <taxon>Heteroptera</taxon>
        <taxon>Panheteroptera</taxon>
        <taxon>Cimicomorpha</taxon>
        <taxon>Reduviidae</taxon>
        <taxon>Triatominae</taxon>
        <taxon>Rhodnius</taxon>
    </lineage>
</organism>
<dbReference type="PANTHER" id="PTHR10830:SF0">
    <property type="entry name" value="DOLICHYL-DIPHOSPHOOLIGOSACCHARIDE--PROTEIN GLYCOSYLTRANSFERASE 48 KDA SUBUNIT"/>
    <property type="match status" value="1"/>
</dbReference>
<evidence type="ECO:0000313" key="14">
    <source>
        <dbReference type="Proteomes" id="UP000015103"/>
    </source>
</evidence>
<dbReference type="RefSeq" id="XP_073970077.1">
    <property type="nucleotide sequence ID" value="XM_074113976.1"/>
</dbReference>
<feature type="signal peptide" evidence="9">
    <location>
        <begin position="1"/>
        <end position="22"/>
    </location>
</feature>
<keyword evidence="5 9" id="KW-0812">Transmembrane</keyword>
<comment type="function">
    <text evidence="9">Subunit of the oligosaccharyl transferase (OST) complex that catalyzes the initial transfer of a defined glycan (Glc(3)Man(9)GlcNAc(2) in eukaryotes) from the lipid carrier dolichol-pyrophosphate to an asparagine residue within an Asn-X-Ser/Thr consensus motif in nascent polypeptide chains, the first step in protein N-glycosylation. N-glycosylation occurs cotranslationally and the complex associates with the Sec61 complex at the channel-forming translocon complex that mediates protein translocation across the endoplasmic reticulum (ER).</text>
</comment>
<feature type="chain" id="PRO_5013983916" description="Dolichyl-diphosphooligosaccharide--protein glycosyltransferase 48 kDa subunit" evidence="9">
    <location>
        <begin position="23"/>
        <end position="437"/>
    </location>
</feature>
<dbReference type="Pfam" id="PF23358">
    <property type="entry name" value="OST48_MD"/>
    <property type="match status" value="1"/>
</dbReference>
<evidence type="ECO:0000256" key="8">
    <source>
        <dbReference type="ARBA" id="ARBA00023136"/>
    </source>
</evidence>
<dbReference type="STRING" id="13249.R4FP71"/>
<dbReference type="GO" id="GO:0016740">
    <property type="term" value="F:transferase activity"/>
    <property type="evidence" value="ECO:0007669"/>
    <property type="project" value="UniProtKB-KW"/>
</dbReference>
<dbReference type="GO" id="GO:0008250">
    <property type="term" value="C:oligosaccharyltransferase complex"/>
    <property type="evidence" value="ECO:0007669"/>
    <property type="project" value="TreeGrafter"/>
</dbReference>
<evidence type="ECO:0000259" key="11">
    <source>
        <dbReference type="Pfam" id="PF23358"/>
    </source>
</evidence>
<protein>
    <recommendedName>
        <fullName evidence="4 9">Dolichyl-diphosphooligosaccharide--protein glycosyltransferase 48 kDa subunit</fullName>
        <shortName evidence="9">Oligosaccharyl transferase 48 kDa subunit</shortName>
    </recommendedName>
</protein>
<dbReference type="UniPathway" id="UPA00378"/>
<evidence type="ECO:0000313" key="12">
    <source>
        <dbReference type="EMBL" id="JAA76481.1"/>
    </source>
</evidence>
<dbReference type="InterPro" id="IPR055459">
    <property type="entry name" value="OST48_MD"/>
</dbReference>
<dbReference type="VEuPathDB" id="VectorBase:RPRC014949"/>
<evidence type="ECO:0000256" key="1">
    <source>
        <dbReference type="ARBA" id="ARBA00004115"/>
    </source>
</evidence>
<comment type="similarity">
    <text evidence="3 9">Belongs to the DDOST 48 kDa subunit family.</text>
</comment>
<reference evidence="14" key="2">
    <citation type="submission" date="2015-04" db="EMBL/GenBank/DDBJ databases">
        <authorList>
            <person name="Wilson R.K."/>
            <person name="Warren W."/>
            <person name="Dotson E."/>
            <person name="Oliveira P.L."/>
        </authorList>
    </citation>
    <scope>NUCLEOTIDE SEQUENCE</scope>
</reference>
<dbReference type="eggNOG" id="KOG2754">
    <property type="taxonomic scope" value="Eukaryota"/>
</dbReference>
<dbReference type="InterPro" id="IPR055457">
    <property type="entry name" value="OST48_N"/>
</dbReference>
<feature type="transmembrane region" description="Helical" evidence="9">
    <location>
        <begin position="405"/>
        <end position="428"/>
    </location>
</feature>
<dbReference type="HOGENOM" id="CLU_031804_0_0_1"/>
<dbReference type="EMBL" id="ACPB03019847">
    <property type="status" value="NOT_ANNOTATED_CDS"/>
    <property type="molecule type" value="Genomic_DNA"/>
</dbReference>
<keyword evidence="6 9" id="KW-0256">Endoplasmic reticulum</keyword>
<comment type="subunit">
    <text evidence="9">Component of the oligosaccharyltransferase (OST) complex.</text>
</comment>
<keyword evidence="7 9" id="KW-1133">Transmembrane helix</keyword>
<keyword evidence="8 9" id="KW-0472">Membrane</keyword>
<evidence type="ECO:0000313" key="13">
    <source>
        <dbReference type="EnsemblMetazoa" id="RPRC014949-PA"/>
    </source>
</evidence>
<dbReference type="Pfam" id="PF03345">
    <property type="entry name" value="OST48_N"/>
    <property type="match status" value="1"/>
</dbReference>
<evidence type="ECO:0000259" key="10">
    <source>
        <dbReference type="Pfam" id="PF03345"/>
    </source>
</evidence>
<dbReference type="GeneID" id="141446951"/>
<dbReference type="InterPro" id="IPR005013">
    <property type="entry name" value="DDOST_48_kDa_subunit"/>
</dbReference>
<keyword evidence="12" id="KW-0808">Transferase</keyword>
<dbReference type="InParanoid" id="R4FP71"/>
<proteinExistence type="evidence at transcript level"/>
<dbReference type="EMBL" id="GAHY01001029">
    <property type="protein sequence ID" value="JAA76481.1"/>
    <property type="molecule type" value="mRNA"/>
</dbReference>